<dbReference type="RefSeq" id="XP_062625158.1">
    <property type="nucleotide sequence ID" value="XM_062769174.1"/>
</dbReference>
<dbReference type="AlphaFoldDB" id="A0AAF0Y7H2"/>
<proteinExistence type="predicted"/>
<dbReference type="GO" id="GO:0016747">
    <property type="term" value="F:acyltransferase activity, transferring groups other than amino-acyl groups"/>
    <property type="evidence" value="ECO:0007669"/>
    <property type="project" value="InterPro"/>
</dbReference>
<keyword evidence="3" id="KW-1185">Reference proteome</keyword>
<dbReference type="InterPro" id="IPR000182">
    <property type="entry name" value="GNAT_dom"/>
</dbReference>
<evidence type="ECO:0000313" key="2">
    <source>
        <dbReference type="EMBL" id="WOO79126.1"/>
    </source>
</evidence>
<reference evidence="2" key="1">
    <citation type="submission" date="2023-10" db="EMBL/GenBank/DDBJ databases">
        <authorList>
            <person name="Noh H."/>
        </authorList>
    </citation>
    <scope>NUCLEOTIDE SEQUENCE</scope>
    <source>
        <strain evidence="2">DUCC4014</strain>
    </source>
</reference>
<dbReference type="PANTHER" id="PTHR43792:SF16">
    <property type="entry name" value="N-ACETYLTRANSFERASE DOMAIN-CONTAINING PROTEIN"/>
    <property type="match status" value="1"/>
</dbReference>
<dbReference type="Proteomes" id="UP000827549">
    <property type="component" value="Chromosome 2"/>
</dbReference>
<evidence type="ECO:0000259" key="1">
    <source>
        <dbReference type="Pfam" id="PF13302"/>
    </source>
</evidence>
<protein>
    <submittedName>
        <fullName evidence="2">FsC-acetyl coenzyme A-N(2)-transacetylase</fullName>
    </submittedName>
</protein>
<dbReference type="PANTHER" id="PTHR43792">
    <property type="entry name" value="GNAT FAMILY, PUTATIVE (AFU_ORTHOLOGUE AFUA_3G00765)-RELATED-RELATED"/>
    <property type="match status" value="1"/>
</dbReference>
<dbReference type="EMBL" id="CP086715">
    <property type="protein sequence ID" value="WOO79126.1"/>
    <property type="molecule type" value="Genomic_DNA"/>
</dbReference>
<feature type="domain" description="N-acetyltransferase" evidence="1">
    <location>
        <begin position="15"/>
        <end position="166"/>
    </location>
</feature>
<sequence>MTMTTHPGLNLTTARLEMRPLTHGDLGAMTKLHTDPGVMAYLGAETPEAVASALDTLVSQYAELELTPGHGGGRGLGTLVLVERHTRAWVGWVSLYGPAESAARSAPGLALALCLTQRSWGQGYATEAGRRVLEYYYSTLAGTRPVAASAPAHHGAAIRVLDKCDLRKVRGTAHGLVYAITRAEWVAADKRRPRGSRGRMGSYMA</sequence>
<evidence type="ECO:0000313" key="3">
    <source>
        <dbReference type="Proteomes" id="UP000827549"/>
    </source>
</evidence>
<dbReference type="SUPFAM" id="SSF55729">
    <property type="entry name" value="Acyl-CoA N-acyltransferases (Nat)"/>
    <property type="match status" value="1"/>
</dbReference>
<organism evidence="2 3">
    <name type="scientific">Vanrija pseudolonga</name>
    <dbReference type="NCBI Taxonomy" id="143232"/>
    <lineage>
        <taxon>Eukaryota</taxon>
        <taxon>Fungi</taxon>
        <taxon>Dikarya</taxon>
        <taxon>Basidiomycota</taxon>
        <taxon>Agaricomycotina</taxon>
        <taxon>Tremellomycetes</taxon>
        <taxon>Trichosporonales</taxon>
        <taxon>Trichosporonaceae</taxon>
        <taxon>Vanrija</taxon>
    </lineage>
</organism>
<dbReference type="InterPro" id="IPR016181">
    <property type="entry name" value="Acyl_CoA_acyltransferase"/>
</dbReference>
<accession>A0AAF0Y7H2</accession>
<dbReference type="GeneID" id="87805911"/>
<gene>
    <name evidence="2" type="primary">sidG</name>
    <name evidence="2" type="ORF">LOC62_02G002664</name>
</gene>
<dbReference type="Pfam" id="PF13302">
    <property type="entry name" value="Acetyltransf_3"/>
    <property type="match status" value="1"/>
</dbReference>
<dbReference type="InterPro" id="IPR051531">
    <property type="entry name" value="N-acetyltransferase"/>
</dbReference>
<dbReference type="Gene3D" id="3.40.630.30">
    <property type="match status" value="1"/>
</dbReference>
<name>A0AAF0Y7H2_9TREE</name>